<organism evidence="1 2">
    <name type="scientific">Heyndrickxia coagulans</name>
    <name type="common">Weizmannia coagulans</name>
    <dbReference type="NCBI Taxonomy" id="1398"/>
    <lineage>
        <taxon>Bacteria</taxon>
        <taxon>Bacillati</taxon>
        <taxon>Bacillota</taxon>
        <taxon>Bacilli</taxon>
        <taxon>Bacillales</taxon>
        <taxon>Bacillaceae</taxon>
        <taxon>Heyndrickxia</taxon>
    </lineage>
</organism>
<dbReference type="Proteomes" id="UP000075288">
    <property type="component" value="Unassembled WGS sequence"/>
</dbReference>
<dbReference type="AlphaFoldDB" id="A0A150K8A4"/>
<accession>A0A150K8A4</accession>
<evidence type="ECO:0000313" key="2">
    <source>
        <dbReference type="Proteomes" id="UP000075288"/>
    </source>
</evidence>
<sequence>MPPGCHTQPYVFPQIGGVTRWTKGKACGKRKRISCFTKISRDKGAGLLPVVLAPL</sequence>
<dbReference type="PATRIC" id="fig|1398.26.peg.1609"/>
<gene>
    <name evidence="1" type="ORF">B4098_1073</name>
</gene>
<proteinExistence type="predicted"/>
<evidence type="ECO:0000313" key="1">
    <source>
        <dbReference type="EMBL" id="KYC65154.1"/>
    </source>
</evidence>
<reference evidence="1 2" key="1">
    <citation type="submission" date="2016-01" db="EMBL/GenBank/DDBJ databases">
        <title>Genome Sequences of Twelve Sporeforming Bacillus Species Isolated from Foods.</title>
        <authorList>
            <person name="Berendsen E.M."/>
            <person name="Wells-Bennik M.H."/>
            <person name="Krawcyk A.O."/>
            <person name="De Jong A."/>
            <person name="Holsappel S."/>
            <person name="Eijlander R.T."/>
            <person name="Kuipers O.P."/>
        </authorList>
    </citation>
    <scope>NUCLEOTIDE SEQUENCE [LARGE SCALE GENOMIC DNA]</scope>
    <source>
        <strain evidence="1 2">B4098</strain>
    </source>
</reference>
<protein>
    <submittedName>
        <fullName evidence="1">Uncharacterized protein</fullName>
    </submittedName>
</protein>
<dbReference type="EMBL" id="LQYG01000019">
    <property type="protein sequence ID" value="KYC65154.1"/>
    <property type="molecule type" value="Genomic_DNA"/>
</dbReference>
<comment type="caution">
    <text evidence="1">The sequence shown here is derived from an EMBL/GenBank/DDBJ whole genome shotgun (WGS) entry which is preliminary data.</text>
</comment>
<name>A0A150K8A4_HEYCO</name>